<dbReference type="InterPro" id="IPR036259">
    <property type="entry name" value="MFS_trans_sf"/>
</dbReference>
<keyword evidence="3" id="KW-1003">Cell membrane</keyword>
<dbReference type="SUPFAM" id="SSF103473">
    <property type="entry name" value="MFS general substrate transporter"/>
    <property type="match status" value="1"/>
</dbReference>
<sequence length="404" mass="39574">MTSAPPEPFRLRSVALAAYGPSVAASVGHGAVLPVLALHARDLGASVAGAGLVVALLGLGAFATSLPAGALVARIGERRTLVVGGVVDAAAMAAAALTGSVVVLSAAVLASGAAWSAFLIARQGFVIDAVPDGSRARALAALGASHRVGVLVGPLIGAALIGVGGIRAAFWLAVAASLLAALVALAVPDLGSGSRAEQRASGHLRVRDVLREHRRVLVTLGSAVVVIGASRSVRSTLLPLWADQVGLSASTTSLVFAVAAAVDIALAWPGGWLLDTRGRAVVAVPVVATTALAGLLLPFTASAWSVAAVAVLLGAGNGLGSGIVMTLGADSAPVVGRAQFLGGWRLAGEAGGSGGPLLVSGLAALVPLAAVSVVLGVLALAGSWWVGRQTRVVDRRRAGAAAGG</sequence>
<dbReference type="Pfam" id="PF07690">
    <property type="entry name" value="MFS_1"/>
    <property type="match status" value="1"/>
</dbReference>
<accession>A0A7Y9RQL9</accession>
<proteinExistence type="predicted"/>
<comment type="subcellular location">
    <subcellularLocation>
        <location evidence="1">Cell membrane</location>
        <topology evidence="1">Multi-pass membrane protein</topology>
    </subcellularLocation>
</comment>
<feature type="transmembrane region" description="Helical" evidence="7">
    <location>
        <begin position="168"/>
        <end position="187"/>
    </location>
</feature>
<evidence type="ECO:0000256" key="4">
    <source>
        <dbReference type="ARBA" id="ARBA00022692"/>
    </source>
</evidence>
<dbReference type="Proteomes" id="UP000544110">
    <property type="component" value="Unassembled WGS sequence"/>
</dbReference>
<feature type="transmembrane region" description="Helical" evidence="7">
    <location>
        <begin position="85"/>
        <end position="118"/>
    </location>
</feature>
<evidence type="ECO:0000313" key="9">
    <source>
        <dbReference type="EMBL" id="NYG54505.1"/>
    </source>
</evidence>
<dbReference type="Gene3D" id="1.20.1250.20">
    <property type="entry name" value="MFS general substrate transporter like domains"/>
    <property type="match status" value="2"/>
</dbReference>
<keyword evidence="2" id="KW-0813">Transport</keyword>
<keyword evidence="4 7" id="KW-0812">Transmembrane</keyword>
<evidence type="ECO:0000313" key="10">
    <source>
        <dbReference type="Proteomes" id="UP000544110"/>
    </source>
</evidence>
<organism evidence="9 10">
    <name type="scientific">Nocardioides perillae</name>
    <dbReference type="NCBI Taxonomy" id="1119534"/>
    <lineage>
        <taxon>Bacteria</taxon>
        <taxon>Bacillati</taxon>
        <taxon>Actinomycetota</taxon>
        <taxon>Actinomycetes</taxon>
        <taxon>Propionibacteriales</taxon>
        <taxon>Nocardioidaceae</taxon>
        <taxon>Nocardioides</taxon>
    </lineage>
</organism>
<feature type="transmembrane region" description="Helical" evidence="7">
    <location>
        <begin position="216"/>
        <end position="233"/>
    </location>
</feature>
<gene>
    <name evidence="9" type="ORF">BJ989_000809</name>
</gene>
<reference evidence="9 10" key="1">
    <citation type="submission" date="2020-07" db="EMBL/GenBank/DDBJ databases">
        <title>Sequencing the genomes of 1000 actinobacteria strains.</title>
        <authorList>
            <person name="Klenk H.-P."/>
        </authorList>
    </citation>
    <scope>NUCLEOTIDE SEQUENCE [LARGE SCALE GENOMIC DNA]</scope>
    <source>
        <strain evidence="9 10">DSM 24552</strain>
    </source>
</reference>
<dbReference type="EMBL" id="JACCAC010000001">
    <property type="protein sequence ID" value="NYG54505.1"/>
    <property type="molecule type" value="Genomic_DNA"/>
</dbReference>
<dbReference type="InterPro" id="IPR020846">
    <property type="entry name" value="MFS_dom"/>
</dbReference>
<feature type="transmembrane region" description="Helical" evidence="7">
    <location>
        <begin position="306"/>
        <end position="327"/>
    </location>
</feature>
<comment type="caution">
    <text evidence="9">The sequence shown here is derived from an EMBL/GenBank/DDBJ whole genome shotgun (WGS) entry which is preliminary data.</text>
</comment>
<evidence type="ECO:0000256" key="6">
    <source>
        <dbReference type="ARBA" id="ARBA00023136"/>
    </source>
</evidence>
<dbReference type="RefSeq" id="WP_179517116.1">
    <property type="nucleotide sequence ID" value="NZ_JACCAC010000001.1"/>
</dbReference>
<dbReference type="GO" id="GO:0022857">
    <property type="term" value="F:transmembrane transporter activity"/>
    <property type="evidence" value="ECO:0007669"/>
    <property type="project" value="InterPro"/>
</dbReference>
<evidence type="ECO:0000256" key="7">
    <source>
        <dbReference type="SAM" id="Phobius"/>
    </source>
</evidence>
<dbReference type="PANTHER" id="PTHR23517">
    <property type="entry name" value="RESISTANCE PROTEIN MDTM, PUTATIVE-RELATED-RELATED"/>
    <property type="match status" value="1"/>
</dbReference>
<evidence type="ECO:0000256" key="5">
    <source>
        <dbReference type="ARBA" id="ARBA00022989"/>
    </source>
</evidence>
<dbReference type="InterPro" id="IPR011701">
    <property type="entry name" value="MFS"/>
</dbReference>
<feature type="transmembrane region" description="Helical" evidence="7">
    <location>
        <begin position="245"/>
        <end position="268"/>
    </location>
</feature>
<evidence type="ECO:0000259" key="8">
    <source>
        <dbReference type="PROSITE" id="PS50850"/>
    </source>
</evidence>
<feature type="transmembrane region" description="Helical" evidence="7">
    <location>
        <begin position="280"/>
        <end position="299"/>
    </location>
</feature>
<evidence type="ECO:0000256" key="3">
    <source>
        <dbReference type="ARBA" id="ARBA00022475"/>
    </source>
</evidence>
<dbReference type="InterPro" id="IPR050171">
    <property type="entry name" value="MFS_Transporters"/>
</dbReference>
<keyword evidence="5 7" id="KW-1133">Transmembrane helix</keyword>
<dbReference type="PANTHER" id="PTHR23517:SF3">
    <property type="entry name" value="INTEGRAL MEMBRANE TRANSPORT PROTEIN"/>
    <property type="match status" value="1"/>
</dbReference>
<evidence type="ECO:0000256" key="1">
    <source>
        <dbReference type="ARBA" id="ARBA00004651"/>
    </source>
</evidence>
<protein>
    <submittedName>
        <fullName evidence="9">MFS family permease</fullName>
    </submittedName>
</protein>
<feature type="domain" description="Major facilitator superfamily (MFS) profile" evidence="8">
    <location>
        <begin position="14"/>
        <end position="391"/>
    </location>
</feature>
<evidence type="ECO:0000256" key="2">
    <source>
        <dbReference type="ARBA" id="ARBA00022448"/>
    </source>
</evidence>
<name>A0A7Y9RQL9_9ACTN</name>
<dbReference type="AlphaFoldDB" id="A0A7Y9RQL9"/>
<keyword evidence="6 7" id="KW-0472">Membrane</keyword>
<feature type="transmembrane region" description="Helical" evidence="7">
    <location>
        <begin position="46"/>
        <end position="73"/>
    </location>
</feature>
<feature type="transmembrane region" description="Helical" evidence="7">
    <location>
        <begin position="138"/>
        <end position="161"/>
    </location>
</feature>
<feature type="transmembrane region" description="Helical" evidence="7">
    <location>
        <begin position="362"/>
        <end position="387"/>
    </location>
</feature>
<dbReference type="PROSITE" id="PS50850">
    <property type="entry name" value="MFS"/>
    <property type="match status" value="1"/>
</dbReference>
<keyword evidence="10" id="KW-1185">Reference proteome</keyword>
<dbReference type="GO" id="GO:0005886">
    <property type="term" value="C:plasma membrane"/>
    <property type="evidence" value="ECO:0007669"/>
    <property type="project" value="UniProtKB-SubCell"/>
</dbReference>